<evidence type="ECO:0000313" key="2">
    <source>
        <dbReference type="Proteomes" id="UP000499080"/>
    </source>
</evidence>
<name>A0A4Y2NLF0_ARAVE</name>
<organism evidence="1 2">
    <name type="scientific">Araneus ventricosus</name>
    <name type="common">Orbweaver spider</name>
    <name type="synonym">Epeira ventricosa</name>
    <dbReference type="NCBI Taxonomy" id="182803"/>
    <lineage>
        <taxon>Eukaryota</taxon>
        <taxon>Metazoa</taxon>
        <taxon>Ecdysozoa</taxon>
        <taxon>Arthropoda</taxon>
        <taxon>Chelicerata</taxon>
        <taxon>Arachnida</taxon>
        <taxon>Araneae</taxon>
        <taxon>Araneomorphae</taxon>
        <taxon>Entelegynae</taxon>
        <taxon>Araneoidea</taxon>
        <taxon>Araneidae</taxon>
        <taxon>Araneus</taxon>
    </lineage>
</organism>
<evidence type="ECO:0000313" key="1">
    <source>
        <dbReference type="EMBL" id="GBN40328.1"/>
    </source>
</evidence>
<dbReference type="EMBL" id="BGPR01009489">
    <property type="protein sequence ID" value="GBN40328.1"/>
    <property type="molecule type" value="Genomic_DNA"/>
</dbReference>
<dbReference type="Proteomes" id="UP000499080">
    <property type="component" value="Unassembled WGS sequence"/>
</dbReference>
<dbReference type="AlphaFoldDB" id="A0A4Y2NLF0"/>
<comment type="caution">
    <text evidence="1">The sequence shown here is derived from an EMBL/GenBank/DDBJ whole genome shotgun (WGS) entry which is preliminary data.</text>
</comment>
<accession>A0A4Y2NLF0</accession>
<reference evidence="1 2" key="1">
    <citation type="journal article" date="2019" name="Sci. Rep.">
        <title>Orb-weaving spider Araneus ventricosus genome elucidates the spidroin gene catalogue.</title>
        <authorList>
            <person name="Kono N."/>
            <person name="Nakamura H."/>
            <person name="Ohtoshi R."/>
            <person name="Moran D.A.P."/>
            <person name="Shinohara A."/>
            <person name="Yoshida Y."/>
            <person name="Fujiwara M."/>
            <person name="Mori M."/>
            <person name="Tomita M."/>
            <person name="Arakawa K."/>
        </authorList>
    </citation>
    <scope>NUCLEOTIDE SEQUENCE [LARGE SCALE GENOMIC DNA]</scope>
</reference>
<proteinExistence type="predicted"/>
<keyword evidence="2" id="KW-1185">Reference proteome</keyword>
<gene>
    <name evidence="1" type="ORF">AVEN_272660_1</name>
</gene>
<protein>
    <submittedName>
        <fullName evidence="1">Uncharacterized protein</fullName>
    </submittedName>
</protein>
<sequence length="163" mass="17637">MALLVSSSEATDPIHHSALRIFALSLSALPQWRACTLFPTNYPPRGTPSSGDGHHDPEAPQCLASFRFFPPLQFIAFFLPLEGMRSLHEKQLPLCLLLASLMTANYSPRVGCRVATHCMGGTFRSLHQSAGIPVAWAGLLKGTLKGSPWAGAIGHCPWGDLYV</sequence>